<name>G6XJN3_9PROT</name>
<dbReference type="eggNOG" id="COG0699">
    <property type="taxonomic scope" value="Bacteria"/>
</dbReference>
<dbReference type="AlphaFoldDB" id="G6XJN3"/>
<dbReference type="EMBL" id="AGQV01000005">
    <property type="protein sequence ID" value="EHH67845.1"/>
    <property type="molecule type" value="Genomic_DNA"/>
</dbReference>
<accession>G6XJN3</accession>
<evidence type="ECO:0000313" key="1">
    <source>
        <dbReference type="EMBL" id="EHH67845.1"/>
    </source>
</evidence>
<protein>
    <submittedName>
        <fullName evidence="1">Uncharacterized protein</fullName>
    </submittedName>
</protein>
<evidence type="ECO:0000313" key="2">
    <source>
        <dbReference type="Proteomes" id="UP000004949"/>
    </source>
</evidence>
<gene>
    <name evidence="1" type="ORF">GMO_16120</name>
</gene>
<proteinExistence type="predicted"/>
<dbReference type="Proteomes" id="UP000004949">
    <property type="component" value="Unassembled WGS sequence"/>
</dbReference>
<sequence length="182" mass="20039">MHAFQQLAAPREIATACAPLFMREAARLRERADGITQQDLPQTCSACEVAARIVGKQIGKLAYTIEHDPSALKRAAGLCQPHFERVLEQISDPERKTLVLYQQAAILERLADDMNGFALKQDASRSDAMTQSERYAARSGLDLWSGLANAWISQPIVSNVVRIKDNLEKSHSEDDGSCEADG</sequence>
<dbReference type="STRING" id="1088869.GMO_16120"/>
<comment type="caution">
    <text evidence="1">The sequence shown here is derived from an EMBL/GenBank/DDBJ whole genome shotgun (WGS) entry which is preliminary data.</text>
</comment>
<dbReference type="PATRIC" id="fig|1088869.3.peg.1608"/>
<organism evidence="1 2">
    <name type="scientific">Gluconobacter morbifer G707</name>
    <dbReference type="NCBI Taxonomy" id="1088869"/>
    <lineage>
        <taxon>Bacteria</taxon>
        <taxon>Pseudomonadati</taxon>
        <taxon>Pseudomonadota</taxon>
        <taxon>Alphaproteobacteria</taxon>
        <taxon>Acetobacterales</taxon>
        <taxon>Acetobacteraceae</taxon>
        <taxon>Gluconobacter</taxon>
    </lineage>
</organism>
<reference evidence="1 2" key="1">
    <citation type="submission" date="2011-10" db="EMBL/GenBank/DDBJ databases">
        <title>Genome sequence of Gluconobacter morbifer G707, isolated from Drosophila gut.</title>
        <authorList>
            <person name="Lee W.-J."/>
            <person name="Kim E.-K."/>
        </authorList>
    </citation>
    <scope>NUCLEOTIDE SEQUENCE [LARGE SCALE GENOMIC DNA]</scope>
    <source>
        <strain evidence="1 2">G707</strain>
    </source>
</reference>
<keyword evidence="2" id="KW-1185">Reference proteome</keyword>